<dbReference type="InParanoid" id="Q4N9D0"/>
<dbReference type="EC" id="4.6.1.16" evidence="2"/>
<dbReference type="EMBL" id="AAGK01000001">
    <property type="protein sequence ID" value="EAN33428.1"/>
    <property type="molecule type" value="Genomic_DNA"/>
</dbReference>
<dbReference type="GO" id="GO:0000213">
    <property type="term" value="F:tRNA-intron lyase activity"/>
    <property type="evidence" value="ECO:0007669"/>
    <property type="project" value="UniProtKB-EC"/>
</dbReference>
<proteinExistence type="inferred from homology"/>
<dbReference type="GO" id="GO:0005634">
    <property type="term" value="C:nucleus"/>
    <property type="evidence" value="ECO:0007669"/>
    <property type="project" value="UniProtKB-ARBA"/>
</dbReference>
<evidence type="ECO:0000256" key="1">
    <source>
        <dbReference type="ARBA" id="ARBA00008078"/>
    </source>
</evidence>
<dbReference type="Gene3D" id="3.40.1350.10">
    <property type="match status" value="1"/>
</dbReference>
<comment type="catalytic activity">
    <reaction evidence="3">
        <text>pretRNA = a 3'-half-tRNA molecule with a 5'-OH end + a 5'-half-tRNA molecule with a 2',3'-cyclic phosphate end + an intron with a 2',3'-cyclic phosphate and a 5'-hydroxyl terminus.</text>
        <dbReference type="EC" id="4.6.1.16"/>
    </reaction>
</comment>
<organism evidence="5 6">
    <name type="scientific">Theileria parva</name>
    <name type="common">East coast fever infection agent</name>
    <dbReference type="NCBI Taxonomy" id="5875"/>
    <lineage>
        <taxon>Eukaryota</taxon>
        <taxon>Sar</taxon>
        <taxon>Alveolata</taxon>
        <taxon>Apicomplexa</taxon>
        <taxon>Aconoidasida</taxon>
        <taxon>Piroplasmida</taxon>
        <taxon>Theileriidae</taxon>
        <taxon>Theileria</taxon>
    </lineage>
</organism>
<dbReference type="InterPro" id="IPR006677">
    <property type="entry name" value="tRNA_intron_Endonuc_cat-like"/>
</dbReference>
<comment type="caution">
    <text evidence="5">The sequence shown here is derived from an EMBL/GenBank/DDBJ whole genome shotgun (WGS) entry which is preliminary data.</text>
</comment>
<dbReference type="OMA" id="REVITYY"/>
<dbReference type="GeneID" id="3503225"/>
<dbReference type="AlphaFoldDB" id="Q4N9D0"/>
<accession>Q4N9D0</accession>
<dbReference type="InterPro" id="IPR011856">
    <property type="entry name" value="tRNA_endonuc-like_dom_sf"/>
</dbReference>
<evidence type="ECO:0000256" key="2">
    <source>
        <dbReference type="ARBA" id="ARBA00012573"/>
    </source>
</evidence>
<evidence type="ECO:0000256" key="3">
    <source>
        <dbReference type="ARBA" id="ARBA00034031"/>
    </source>
</evidence>
<feature type="domain" description="tRNA intron endonuclease catalytic" evidence="4">
    <location>
        <begin position="15"/>
        <end position="81"/>
    </location>
</feature>
<reference evidence="5 6" key="1">
    <citation type="journal article" date="2005" name="Science">
        <title>Genome sequence of Theileria parva, a bovine pathogen that transforms lymphocytes.</title>
        <authorList>
            <person name="Gardner M.J."/>
            <person name="Bishop R."/>
            <person name="Shah T."/>
            <person name="de Villiers E.P."/>
            <person name="Carlton J.M."/>
            <person name="Hall N."/>
            <person name="Ren Q."/>
            <person name="Paulsen I.T."/>
            <person name="Pain A."/>
            <person name="Berriman M."/>
            <person name="Wilson R.J.M."/>
            <person name="Sato S."/>
            <person name="Ralph S.A."/>
            <person name="Mann D.J."/>
            <person name="Xiong Z."/>
            <person name="Shallom S.J."/>
            <person name="Weidman J."/>
            <person name="Jiang L."/>
            <person name="Lynn J."/>
            <person name="Weaver B."/>
            <person name="Shoaibi A."/>
            <person name="Domingo A.R."/>
            <person name="Wasawo D."/>
            <person name="Crabtree J."/>
            <person name="Wortman J.R."/>
            <person name="Haas B."/>
            <person name="Angiuoli S.V."/>
            <person name="Creasy T.H."/>
            <person name="Lu C."/>
            <person name="Suh B."/>
            <person name="Silva J.C."/>
            <person name="Utterback T.R."/>
            <person name="Feldblyum T.V."/>
            <person name="Pertea M."/>
            <person name="Allen J."/>
            <person name="Nierman W.C."/>
            <person name="Taracha E.L.N."/>
            <person name="Salzberg S.L."/>
            <person name="White O.R."/>
            <person name="Fitzhugh H.A."/>
            <person name="Morzaria S."/>
            <person name="Venter J.C."/>
            <person name="Fraser C.M."/>
            <person name="Nene V."/>
        </authorList>
    </citation>
    <scope>NUCLEOTIDE SEQUENCE [LARGE SCALE GENOMIC DNA]</scope>
    <source>
        <strain evidence="5 6">Muguga</strain>
    </source>
</reference>
<name>Q4N9D0_THEPA</name>
<dbReference type="GO" id="GO:0003676">
    <property type="term" value="F:nucleic acid binding"/>
    <property type="evidence" value="ECO:0007669"/>
    <property type="project" value="InterPro"/>
</dbReference>
<dbReference type="RefSeq" id="XP_765711.1">
    <property type="nucleotide sequence ID" value="XM_760618.1"/>
</dbReference>
<comment type="similarity">
    <text evidence="1">Belongs to the tRNA-intron endonuclease family.</text>
</comment>
<dbReference type="GO" id="GO:0006388">
    <property type="term" value="P:tRNA splicing, via endonucleolytic cleavage and ligation"/>
    <property type="evidence" value="ECO:0007669"/>
    <property type="project" value="InterPro"/>
</dbReference>
<dbReference type="Pfam" id="PF01974">
    <property type="entry name" value="tRNA_int_endo"/>
    <property type="match status" value="1"/>
</dbReference>
<evidence type="ECO:0000313" key="6">
    <source>
        <dbReference type="Proteomes" id="UP000001949"/>
    </source>
</evidence>
<dbReference type="Proteomes" id="UP000001949">
    <property type="component" value="Unassembled WGS sequence"/>
</dbReference>
<keyword evidence="6" id="KW-1185">Reference proteome</keyword>
<dbReference type="InterPro" id="IPR036167">
    <property type="entry name" value="tRNA_intron_Endo_cat-like_sf"/>
</dbReference>
<evidence type="ECO:0000259" key="4">
    <source>
        <dbReference type="Pfam" id="PF01974"/>
    </source>
</evidence>
<dbReference type="SUPFAM" id="SSF53032">
    <property type="entry name" value="tRNA-intron endonuclease catalytic domain-like"/>
    <property type="match status" value="1"/>
</dbReference>
<sequence length="93" mass="10616">MELDYEEDIRKALEKYFSGLGYKTADGTNFGSDLVIYTKAGPNLSHSKYLLFIIDSKVTWREVITYYRVSSQTAKIALVAFKQKVISKLLVIN</sequence>
<protein>
    <recommendedName>
        <fullName evidence="2">tRNA-intron lyase</fullName>
        <ecNumber evidence="2">4.6.1.16</ecNumber>
    </recommendedName>
</protein>
<evidence type="ECO:0000313" key="5">
    <source>
        <dbReference type="EMBL" id="EAN33428.1"/>
    </source>
</evidence>
<dbReference type="VEuPathDB" id="PiroplasmaDB:TpMuguga_01g00184"/>
<dbReference type="KEGG" id="tpv:TP01_0184"/>
<gene>
    <name evidence="5" type="ordered locus">TP01_0184</name>
</gene>